<evidence type="ECO:0008006" key="3">
    <source>
        <dbReference type="Google" id="ProtNLM"/>
    </source>
</evidence>
<organism evidence="1 2">
    <name type="scientific">Actinoallomurus oryzae</name>
    <dbReference type="NCBI Taxonomy" id="502180"/>
    <lineage>
        <taxon>Bacteria</taxon>
        <taxon>Bacillati</taxon>
        <taxon>Actinomycetota</taxon>
        <taxon>Actinomycetes</taxon>
        <taxon>Streptosporangiales</taxon>
        <taxon>Thermomonosporaceae</taxon>
        <taxon>Actinoallomurus</taxon>
    </lineage>
</organism>
<proteinExistence type="predicted"/>
<keyword evidence="2" id="KW-1185">Reference proteome</keyword>
<gene>
    <name evidence="1" type="ORF">GCM10023191_005790</name>
</gene>
<evidence type="ECO:0000313" key="2">
    <source>
        <dbReference type="Proteomes" id="UP001500503"/>
    </source>
</evidence>
<reference evidence="2" key="1">
    <citation type="journal article" date="2019" name="Int. J. Syst. Evol. Microbiol.">
        <title>The Global Catalogue of Microorganisms (GCM) 10K type strain sequencing project: providing services to taxonomists for standard genome sequencing and annotation.</title>
        <authorList>
            <consortium name="The Broad Institute Genomics Platform"/>
            <consortium name="The Broad Institute Genome Sequencing Center for Infectious Disease"/>
            <person name="Wu L."/>
            <person name="Ma J."/>
        </authorList>
    </citation>
    <scope>NUCLEOTIDE SEQUENCE [LARGE SCALE GENOMIC DNA]</scope>
    <source>
        <strain evidence="2">JCM 17933</strain>
    </source>
</reference>
<sequence length="381" mass="41641">MTPLRAARERQGWTKTQLDVRLRRAAQARREVLPGPESLSRQIARWENGHVPVKSPLYQELFCEVYGCSPVELGFVEAPVPPEQESLEDLAAELTRASAVDAEVAKLLQAQTDAIRQLDALQGAQLIRDQMRTHIAHIEELNRHAVRPGVRRMLAKVLADASALAGWQALDVGTPRESWEHFERAKSAAREAEDASLLAFSTAEQAYVLLDLGDTTQASELVQYARCQATGAVPALMESWLAAAQAEMATASRDPAPARAALDEAADLLPAEPDGSLPYLVLTEPHLARWRGNCFARLGDENAIGELTRGLAVVTGKYARAEAGVRIDLATALLVHGERSLAEEHLRAAHILTGRTGSLRQRRRIKTLAGQIRAGTSEYPE</sequence>
<dbReference type="Proteomes" id="UP001500503">
    <property type="component" value="Unassembled WGS sequence"/>
</dbReference>
<dbReference type="RefSeq" id="WP_345456961.1">
    <property type="nucleotide sequence ID" value="NZ_BAABHF010000009.1"/>
</dbReference>
<comment type="caution">
    <text evidence="1">The sequence shown here is derived from an EMBL/GenBank/DDBJ whole genome shotgun (WGS) entry which is preliminary data.</text>
</comment>
<evidence type="ECO:0000313" key="1">
    <source>
        <dbReference type="EMBL" id="GAA4483716.1"/>
    </source>
</evidence>
<protein>
    <recommendedName>
        <fullName evidence="3">HTH cro/C1-type domain-containing protein</fullName>
    </recommendedName>
</protein>
<dbReference type="EMBL" id="BAABHF010000009">
    <property type="protein sequence ID" value="GAA4483716.1"/>
    <property type="molecule type" value="Genomic_DNA"/>
</dbReference>
<name>A0ABP8PBX9_9ACTN</name>
<accession>A0ABP8PBX9</accession>